<keyword evidence="1" id="KW-0472">Membrane</keyword>
<sequence>MILFSDLAFRLKDNARTFFMVAMISTVAFTAIGTLFGFQSYITRSAADASPYPYTYSIIPGNDEPETENDLVRIDNYLKDKQIPYQKEGIQLHYFDVNGREVLIVKASDYNRFAKLANEELVHPKEIEAIVTKDQQANMVNENTEEILVKTKISLKDKQQINPSKIIKTNILPEMYAYYIVNDNVYNQLPDAKRENMYFAWQVKNVSKDVKIETGKYLTEHTHYYNFQSIDYMLYEINKSFGPILFIGLFIGIVFFVSAGSFLYFRLYTDLDEDKVKFKAIAKMGLTDFELRKIITRQTIILFFAPIIVALLHGVVALTALSHFFDFDITREGAIVLGSFACIQVIYFILVRYFYLKQLKRALR</sequence>
<keyword evidence="1" id="KW-0812">Transmembrane</keyword>
<organism evidence="2 3">
    <name type="scientific">Paracerasibacillus soli</name>
    <dbReference type="NCBI Taxonomy" id="480284"/>
    <lineage>
        <taxon>Bacteria</taxon>
        <taxon>Bacillati</taxon>
        <taxon>Bacillota</taxon>
        <taxon>Bacilli</taxon>
        <taxon>Bacillales</taxon>
        <taxon>Bacillaceae</taxon>
        <taxon>Paracerasibacillus</taxon>
    </lineage>
</organism>
<evidence type="ECO:0000256" key="1">
    <source>
        <dbReference type="SAM" id="Phobius"/>
    </source>
</evidence>
<keyword evidence="3" id="KW-1185">Reference proteome</keyword>
<feature type="transmembrane region" description="Helical" evidence="1">
    <location>
        <begin position="18"/>
        <end position="38"/>
    </location>
</feature>
<dbReference type="PANTHER" id="PTHR46795">
    <property type="entry name" value="ABC TRANSPORTER PERMEASE-RELATED-RELATED"/>
    <property type="match status" value="1"/>
</dbReference>
<dbReference type="Proteomes" id="UP001275315">
    <property type="component" value="Unassembled WGS sequence"/>
</dbReference>
<feature type="transmembrane region" description="Helical" evidence="1">
    <location>
        <begin position="300"/>
        <end position="321"/>
    </location>
</feature>
<reference evidence="2 3" key="1">
    <citation type="submission" date="2023-10" db="EMBL/GenBank/DDBJ databases">
        <title>Virgibacillus soli CC-YMP-6 genome.</title>
        <authorList>
            <person name="Miliotis G."/>
            <person name="Sengupta P."/>
            <person name="Hameed A."/>
            <person name="Chuvochina M."/>
            <person name="Mcdonagh F."/>
            <person name="Simpson A.C."/>
            <person name="Singh N.K."/>
            <person name="Rekha P.D."/>
            <person name="Raman K."/>
            <person name="Hugenholtz P."/>
            <person name="Venkateswaran K."/>
        </authorList>
    </citation>
    <scope>NUCLEOTIDE SEQUENCE [LARGE SCALE GENOMIC DNA]</scope>
    <source>
        <strain evidence="2 3">CC-YMP-6</strain>
    </source>
</reference>
<evidence type="ECO:0000313" key="3">
    <source>
        <dbReference type="Proteomes" id="UP001275315"/>
    </source>
</evidence>
<feature type="transmembrane region" description="Helical" evidence="1">
    <location>
        <begin position="333"/>
        <end position="355"/>
    </location>
</feature>
<comment type="caution">
    <text evidence="2">The sequence shown here is derived from an EMBL/GenBank/DDBJ whole genome shotgun (WGS) entry which is preliminary data.</text>
</comment>
<dbReference type="InterPro" id="IPR052536">
    <property type="entry name" value="ABC-4_Integral_Memb_Prot"/>
</dbReference>
<dbReference type="PANTHER" id="PTHR46795:SF2">
    <property type="entry name" value="ABC TRANSPORTER, PERMEASE PROTEIN"/>
    <property type="match status" value="1"/>
</dbReference>
<accession>A0ABU5CML5</accession>
<dbReference type="EMBL" id="JAWDIQ010000001">
    <property type="protein sequence ID" value="MDY0407617.1"/>
    <property type="molecule type" value="Genomic_DNA"/>
</dbReference>
<keyword evidence="1" id="KW-1133">Transmembrane helix</keyword>
<evidence type="ECO:0008006" key="4">
    <source>
        <dbReference type="Google" id="ProtNLM"/>
    </source>
</evidence>
<protein>
    <recommendedName>
        <fullName evidence="4">ABC transporter permease</fullName>
    </recommendedName>
</protein>
<feature type="transmembrane region" description="Helical" evidence="1">
    <location>
        <begin position="244"/>
        <end position="265"/>
    </location>
</feature>
<evidence type="ECO:0000313" key="2">
    <source>
        <dbReference type="EMBL" id="MDY0407617.1"/>
    </source>
</evidence>
<gene>
    <name evidence="2" type="ORF">RWD45_02085</name>
</gene>
<name>A0ABU5CML5_9BACI</name>
<proteinExistence type="predicted"/>